<comment type="caution">
    <text evidence="2">The sequence shown here is derived from an EMBL/GenBank/DDBJ whole genome shotgun (WGS) entry which is preliminary data.</text>
</comment>
<feature type="region of interest" description="Disordered" evidence="1">
    <location>
        <begin position="151"/>
        <end position="206"/>
    </location>
</feature>
<reference evidence="2 3" key="1">
    <citation type="journal article" date="2024" name="G3 (Bethesda)">
        <title>Genome assembly of Hibiscus sabdariffa L. provides insights into metabolisms of medicinal natural products.</title>
        <authorList>
            <person name="Kim T."/>
        </authorList>
    </citation>
    <scope>NUCLEOTIDE SEQUENCE [LARGE SCALE GENOMIC DNA]</scope>
    <source>
        <strain evidence="2">TK-2024</strain>
        <tissue evidence="2">Old leaves</tissue>
    </source>
</reference>
<evidence type="ECO:0000313" key="3">
    <source>
        <dbReference type="Proteomes" id="UP001396334"/>
    </source>
</evidence>
<dbReference type="EMBL" id="JBBPBN010000041">
    <property type="protein sequence ID" value="KAK8998749.1"/>
    <property type="molecule type" value="Genomic_DNA"/>
</dbReference>
<evidence type="ECO:0000313" key="2">
    <source>
        <dbReference type="EMBL" id="KAK8998749.1"/>
    </source>
</evidence>
<name>A0ABR2QDX7_9ROSI</name>
<sequence>MLSPPKGRMRYLDDGCSFMARSTLSNLGDEMATGVLLCKMIQLQVTDDGGSVGETIAHEHVLNAVPIQVVMPSAVEHEPGQHLSDDKVNHDFADSENVVENVANSENVVDVLMGAASTVGVGDSDKLELAEFDKWLADIAAALVRRGSVGSGQFPSKCSSGGTDTTKVKRGRSIPTSMPMNSKGAKAGMSSYKNSATVVDRQPRGK</sequence>
<evidence type="ECO:0000256" key="1">
    <source>
        <dbReference type="SAM" id="MobiDB-lite"/>
    </source>
</evidence>
<dbReference type="Proteomes" id="UP001396334">
    <property type="component" value="Unassembled WGS sequence"/>
</dbReference>
<proteinExistence type="predicted"/>
<keyword evidence="3" id="KW-1185">Reference proteome</keyword>
<feature type="compositionally biased region" description="Polar residues" evidence="1">
    <location>
        <begin position="151"/>
        <end position="165"/>
    </location>
</feature>
<protein>
    <submittedName>
        <fullName evidence="2">Uncharacterized protein</fullName>
    </submittedName>
</protein>
<accession>A0ABR2QDX7</accession>
<gene>
    <name evidence="2" type="ORF">V6N11_084132</name>
</gene>
<organism evidence="2 3">
    <name type="scientific">Hibiscus sabdariffa</name>
    <name type="common">roselle</name>
    <dbReference type="NCBI Taxonomy" id="183260"/>
    <lineage>
        <taxon>Eukaryota</taxon>
        <taxon>Viridiplantae</taxon>
        <taxon>Streptophyta</taxon>
        <taxon>Embryophyta</taxon>
        <taxon>Tracheophyta</taxon>
        <taxon>Spermatophyta</taxon>
        <taxon>Magnoliopsida</taxon>
        <taxon>eudicotyledons</taxon>
        <taxon>Gunneridae</taxon>
        <taxon>Pentapetalae</taxon>
        <taxon>rosids</taxon>
        <taxon>malvids</taxon>
        <taxon>Malvales</taxon>
        <taxon>Malvaceae</taxon>
        <taxon>Malvoideae</taxon>
        <taxon>Hibiscus</taxon>
    </lineage>
</organism>